<feature type="transmembrane region" description="Helical" evidence="4">
    <location>
        <begin position="181"/>
        <end position="202"/>
    </location>
</feature>
<dbReference type="EMBL" id="QBKQ01000002">
    <property type="protein sequence ID" value="PTX42984.1"/>
    <property type="molecule type" value="Genomic_DNA"/>
</dbReference>
<feature type="transmembrane region" description="Helical" evidence="4">
    <location>
        <begin position="6"/>
        <end position="26"/>
    </location>
</feature>
<reference evidence="6 7" key="1">
    <citation type="submission" date="2018-04" db="EMBL/GenBank/DDBJ databases">
        <title>Genomic Encyclopedia of Archaeal and Bacterial Type Strains, Phase II (KMG-II): from individual species to whole genera.</title>
        <authorList>
            <person name="Goeker M."/>
        </authorList>
    </citation>
    <scope>NUCLEOTIDE SEQUENCE [LARGE SCALE GENOMIC DNA]</scope>
    <source>
        <strain evidence="6 7">DSM 23082</strain>
    </source>
</reference>
<evidence type="ECO:0000256" key="4">
    <source>
        <dbReference type="SAM" id="Phobius"/>
    </source>
</evidence>
<evidence type="ECO:0000259" key="5">
    <source>
        <dbReference type="PROSITE" id="PS01124"/>
    </source>
</evidence>
<keyword evidence="2 6" id="KW-0238">DNA-binding</keyword>
<dbReference type="AlphaFoldDB" id="A0A2T6AGP6"/>
<proteinExistence type="predicted"/>
<evidence type="ECO:0000256" key="2">
    <source>
        <dbReference type="ARBA" id="ARBA00023125"/>
    </source>
</evidence>
<dbReference type="PANTHER" id="PTHR43280:SF2">
    <property type="entry name" value="HTH-TYPE TRANSCRIPTIONAL REGULATOR EXSA"/>
    <property type="match status" value="1"/>
</dbReference>
<dbReference type="InterPro" id="IPR018060">
    <property type="entry name" value="HTH_AraC"/>
</dbReference>
<evidence type="ECO:0000313" key="6">
    <source>
        <dbReference type="EMBL" id="PTX42984.1"/>
    </source>
</evidence>
<dbReference type="InterPro" id="IPR009057">
    <property type="entry name" value="Homeodomain-like_sf"/>
</dbReference>
<keyword evidence="3" id="KW-0804">Transcription</keyword>
<keyword evidence="1" id="KW-0805">Transcription regulation</keyword>
<name>A0A2T6AGP6_9FLAO</name>
<dbReference type="GO" id="GO:0003700">
    <property type="term" value="F:DNA-binding transcription factor activity"/>
    <property type="evidence" value="ECO:0007669"/>
    <property type="project" value="InterPro"/>
</dbReference>
<organism evidence="6 7">
    <name type="scientific">Christiangramia gaetbulicola</name>
    <dbReference type="NCBI Taxonomy" id="703340"/>
    <lineage>
        <taxon>Bacteria</taxon>
        <taxon>Pseudomonadati</taxon>
        <taxon>Bacteroidota</taxon>
        <taxon>Flavobacteriia</taxon>
        <taxon>Flavobacteriales</taxon>
        <taxon>Flavobacteriaceae</taxon>
        <taxon>Christiangramia</taxon>
    </lineage>
</organism>
<dbReference type="PANTHER" id="PTHR43280">
    <property type="entry name" value="ARAC-FAMILY TRANSCRIPTIONAL REGULATOR"/>
    <property type="match status" value="1"/>
</dbReference>
<dbReference type="GO" id="GO:0043565">
    <property type="term" value="F:sequence-specific DNA binding"/>
    <property type="evidence" value="ECO:0007669"/>
    <property type="project" value="InterPro"/>
</dbReference>
<dbReference type="RefSeq" id="WP_108171450.1">
    <property type="nucleotide sequence ID" value="NZ_QBKQ01000002.1"/>
</dbReference>
<feature type="transmembrane region" description="Helical" evidence="4">
    <location>
        <begin position="33"/>
        <end position="52"/>
    </location>
</feature>
<feature type="transmembrane region" description="Helical" evidence="4">
    <location>
        <begin position="143"/>
        <end position="161"/>
    </location>
</feature>
<feature type="transmembrane region" description="Helical" evidence="4">
    <location>
        <begin position="214"/>
        <end position="232"/>
    </location>
</feature>
<feature type="transmembrane region" description="Helical" evidence="4">
    <location>
        <begin position="103"/>
        <end position="123"/>
    </location>
</feature>
<evidence type="ECO:0000313" key="7">
    <source>
        <dbReference type="Proteomes" id="UP000244174"/>
    </source>
</evidence>
<sequence length="382" mass="44995">MDVISIINLILIAGVIQGFVFNIYTIHITRKKPGWAVVFLNFTVLVLSLNNLQAWLIEIGFSSNNFYFEHLLVPWYLFILPTFHAFLIYYLRIRDRVKSFMRLAIYIFIAEILIRSFCIAYVYFWSPDQNINLIANYTIFEEIFNALFSLFIFFKCVQIVFKGQEHYSYILKFDDISWLRIFLRLGGFVLLLWIIAIIGYNITGKQILNYPLRLGTSILIYWIGYQGFYRYHKVKDRISIRRSLEENSALKLNEEKSRASEVISNEVNSKMKEEFMKIDKYLIDNQSYLDPALSLERLAEEMDLSSGYLSRIINSFSGHGFPDYINSLRIEQAKKLLRDDDFCMYTVVSIGLECGFNSRSTFYSAFKKFTYTTPTDYRESTC</sequence>
<dbReference type="SMART" id="SM00342">
    <property type="entry name" value="HTH_ARAC"/>
    <property type="match status" value="1"/>
</dbReference>
<dbReference type="Proteomes" id="UP000244174">
    <property type="component" value="Unassembled WGS sequence"/>
</dbReference>
<evidence type="ECO:0000256" key="3">
    <source>
        <dbReference type="ARBA" id="ARBA00023163"/>
    </source>
</evidence>
<dbReference type="PROSITE" id="PS01124">
    <property type="entry name" value="HTH_ARAC_FAMILY_2"/>
    <property type="match status" value="1"/>
</dbReference>
<feature type="domain" description="HTH araC/xylS-type" evidence="5">
    <location>
        <begin position="276"/>
        <end position="380"/>
    </location>
</feature>
<protein>
    <submittedName>
        <fullName evidence="6">AraC-like DNA-binding protein</fullName>
    </submittedName>
</protein>
<gene>
    <name evidence="6" type="ORF">C8P64_1507</name>
</gene>
<keyword evidence="4" id="KW-1133">Transmembrane helix</keyword>
<comment type="caution">
    <text evidence="6">The sequence shown here is derived from an EMBL/GenBank/DDBJ whole genome shotgun (WGS) entry which is preliminary data.</text>
</comment>
<keyword evidence="7" id="KW-1185">Reference proteome</keyword>
<dbReference type="SUPFAM" id="SSF46689">
    <property type="entry name" value="Homeodomain-like"/>
    <property type="match status" value="1"/>
</dbReference>
<keyword evidence="4" id="KW-0812">Transmembrane</keyword>
<dbReference type="OrthoDB" id="9779074at2"/>
<dbReference type="Pfam" id="PF12833">
    <property type="entry name" value="HTH_18"/>
    <property type="match status" value="1"/>
</dbReference>
<evidence type="ECO:0000256" key="1">
    <source>
        <dbReference type="ARBA" id="ARBA00023015"/>
    </source>
</evidence>
<feature type="transmembrane region" description="Helical" evidence="4">
    <location>
        <begin position="72"/>
        <end position="91"/>
    </location>
</feature>
<dbReference type="Gene3D" id="1.10.10.60">
    <property type="entry name" value="Homeodomain-like"/>
    <property type="match status" value="2"/>
</dbReference>
<accession>A0A2T6AGP6</accession>
<keyword evidence="4" id="KW-0472">Membrane</keyword>